<comment type="caution">
    <text evidence="1">The sequence shown here is derived from an EMBL/GenBank/DDBJ whole genome shotgun (WGS) entry which is preliminary data.</text>
</comment>
<dbReference type="Proteomes" id="UP000663842">
    <property type="component" value="Unassembled WGS sequence"/>
</dbReference>
<proteinExistence type="predicted"/>
<organism evidence="1 3">
    <name type="scientific">Rotaria magnacalcarata</name>
    <dbReference type="NCBI Taxonomy" id="392030"/>
    <lineage>
        <taxon>Eukaryota</taxon>
        <taxon>Metazoa</taxon>
        <taxon>Spiralia</taxon>
        <taxon>Gnathifera</taxon>
        <taxon>Rotifera</taxon>
        <taxon>Eurotatoria</taxon>
        <taxon>Bdelloidea</taxon>
        <taxon>Philodinida</taxon>
        <taxon>Philodinidae</taxon>
        <taxon>Rotaria</taxon>
    </lineage>
</organism>
<dbReference type="EMBL" id="CAJOBF010019264">
    <property type="protein sequence ID" value="CAF4374705.1"/>
    <property type="molecule type" value="Genomic_DNA"/>
</dbReference>
<protein>
    <submittedName>
        <fullName evidence="1">Uncharacterized protein</fullName>
    </submittedName>
</protein>
<evidence type="ECO:0000313" key="2">
    <source>
        <dbReference type="EMBL" id="CAF4374705.1"/>
    </source>
</evidence>
<evidence type="ECO:0000313" key="3">
    <source>
        <dbReference type="Proteomes" id="UP000663887"/>
    </source>
</evidence>
<reference evidence="1" key="1">
    <citation type="submission" date="2021-02" db="EMBL/GenBank/DDBJ databases">
        <authorList>
            <person name="Nowell W R."/>
        </authorList>
    </citation>
    <scope>NUCLEOTIDE SEQUENCE</scope>
</reference>
<dbReference type="EMBL" id="CAJNRG010008049">
    <property type="protein sequence ID" value="CAF2101016.1"/>
    <property type="molecule type" value="Genomic_DNA"/>
</dbReference>
<accession>A0A816TR55</accession>
<gene>
    <name evidence="2" type="ORF">UXM345_LOCUS37134</name>
    <name evidence="1" type="ORF">XDN619_LOCUS18696</name>
</gene>
<evidence type="ECO:0000313" key="1">
    <source>
        <dbReference type="EMBL" id="CAF2101016.1"/>
    </source>
</evidence>
<dbReference type="Proteomes" id="UP000663887">
    <property type="component" value="Unassembled WGS sequence"/>
</dbReference>
<name>A0A816TR55_9BILA</name>
<feature type="non-terminal residue" evidence="1">
    <location>
        <position position="327"/>
    </location>
</feature>
<feature type="non-terminal residue" evidence="1">
    <location>
        <position position="1"/>
    </location>
</feature>
<sequence length="327" mass="38509">NKIIDEFECFCNFINKSRHLLDVLIQYVTIKGEQHANDLYRLTPMIIEHLEKIFYSTLNVTEINDGRLYVSEKLTSDRFKDFQDKLNFYLNEIKFPSNIKSRYGLDRFIVDLACIFSENRSIGTLSNEQTGESRRTTFNIRDPRDVRKQEMKTTIVRILSNLTELISRAGQLPLRPHNLIQRMHHIVHKLKNFHICQENQATIQCFLTEEAILVGLVEKFQREINHYTAFHVHLPTDEDIHEITSDELIIDNQEIAKYDYADKLKDFLKKISNHSQSYSFIDLSESIRLIHAYVSNQMWIRTMCLSKSSTNVQLQTYLMLLNDDLAI</sequence>
<dbReference type="AlphaFoldDB" id="A0A816TR55"/>